<keyword evidence="6" id="KW-1185">Reference proteome</keyword>
<gene>
    <name evidence="5" type="ORF">FRUB_03586</name>
</gene>
<feature type="repeat" description="WD" evidence="3">
    <location>
        <begin position="662"/>
        <end position="694"/>
    </location>
</feature>
<dbReference type="InterPro" id="IPR011044">
    <property type="entry name" value="Quino_amine_DH_bsu"/>
</dbReference>
<dbReference type="Gene3D" id="2.130.10.10">
    <property type="entry name" value="YVTN repeat-like/Quinoprotein amine dehydrogenase"/>
    <property type="match status" value="3"/>
</dbReference>
<dbReference type="EMBL" id="NIDE01000004">
    <property type="protein sequence ID" value="OWK43987.1"/>
    <property type="molecule type" value="Genomic_DNA"/>
</dbReference>
<feature type="repeat" description="WD" evidence="3">
    <location>
        <begin position="875"/>
        <end position="916"/>
    </location>
</feature>
<dbReference type="PROSITE" id="PS00678">
    <property type="entry name" value="WD_REPEATS_1"/>
    <property type="match status" value="1"/>
</dbReference>
<proteinExistence type="predicted"/>
<evidence type="ECO:0000313" key="5">
    <source>
        <dbReference type="EMBL" id="OWK43987.1"/>
    </source>
</evidence>
<evidence type="ECO:0000313" key="6">
    <source>
        <dbReference type="Proteomes" id="UP000214646"/>
    </source>
</evidence>
<dbReference type="SMART" id="SM00220">
    <property type="entry name" value="S_TKc"/>
    <property type="match status" value="1"/>
</dbReference>
<keyword evidence="1 3" id="KW-0853">WD repeat</keyword>
<dbReference type="Pfam" id="PF00069">
    <property type="entry name" value="Pkinase"/>
    <property type="match status" value="1"/>
</dbReference>
<accession>A0A225E6C8</accession>
<dbReference type="Gene3D" id="1.10.510.10">
    <property type="entry name" value="Transferase(Phosphotransferase) domain 1"/>
    <property type="match status" value="1"/>
</dbReference>
<dbReference type="GO" id="GO:0004672">
    <property type="term" value="F:protein kinase activity"/>
    <property type="evidence" value="ECO:0007669"/>
    <property type="project" value="InterPro"/>
</dbReference>
<dbReference type="SUPFAM" id="SSF50969">
    <property type="entry name" value="YVTN repeat-like/Quinoprotein amine dehydrogenase"/>
    <property type="match status" value="1"/>
</dbReference>
<dbReference type="SMART" id="SM00320">
    <property type="entry name" value="WD40"/>
    <property type="match status" value="12"/>
</dbReference>
<dbReference type="PROSITE" id="PS50011">
    <property type="entry name" value="PROTEIN_KINASE_DOM"/>
    <property type="match status" value="1"/>
</dbReference>
<dbReference type="Pfam" id="PF00400">
    <property type="entry name" value="WD40"/>
    <property type="match status" value="9"/>
</dbReference>
<dbReference type="InterPro" id="IPR019775">
    <property type="entry name" value="WD40_repeat_CS"/>
</dbReference>
<reference evidence="6" key="1">
    <citation type="submission" date="2017-06" db="EMBL/GenBank/DDBJ databases">
        <title>Genome analysis of Fimbriiglobus ruber SP5, the first member of the order Planctomycetales with confirmed chitinolytic capability.</title>
        <authorList>
            <person name="Ravin N.V."/>
            <person name="Rakitin A.L."/>
            <person name="Ivanova A.A."/>
            <person name="Beletsky A.V."/>
            <person name="Kulichevskaya I.S."/>
            <person name="Mardanov A.V."/>
            <person name="Dedysh S.N."/>
        </authorList>
    </citation>
    <scope>NUCLEOTIDE SEQUENCE [LARGE SCALE GENOMIC DNA]</scope>
    <source>
        <strain evidence="6">SP5</strain>
    </source>
</reference>
<feature type="repeat" description="WD" evidence="3">
    <location>
        <begin position="1091"/>
        <end position="1123"/>
    </location>
</feature>
<dbReference type="SUPFAM" id="SSF56112">
    <property type="entry name" value="Protein kinase-like (PK-like)"/>
    <property type="match status" value="1"/>
</dbReference>
<dbReference type="InterPro" id="IPR011009">
    <property type="entry name" value="Kinase-like_dom_sf"/>
</dbReference>
<dbReference type="InterPro" id="IPR011047">
    <property type="entry name" value="Quinoprotein_ADH-like_sf"/>
</dbReference>
<dbReference type="OrthoDB" id="500858at2"/>
<protein>
    <submittedName>
        <fullName evidence="5">High-affnity carbon uptake protein Hat/HatR</fullName>
    </submittedName>
</protein>
<dbReference type="InterPro" id="IPR041916">
    <property type="entry name" value="Anti_sigma_zinc_sf"/>
</dbReference>
<dbReference type="PRINTS" id="PR00320">
    <property type="entry name" value="GPROTEINBRPT"/>
</dbReference>
<organism evidence="5 6">
    <name type="scientific">Fimbriiglobus ruber</name>
    <dbReference type="NCBI Taxonomy" id="1908690"/>
    <lineage>
        <taxon>Bacteria</taxon>
        <taxon>Pseudomonadati</taxon>
        <taxon>Planctomycetota</taxon>
        <taxon>Planctomycetia</taxon>
        <taxon>Gemmatales</taxon>
        <taxon>Gemmataceae</taxon>
        <taxon>Fimbriiglobus</taxon>
    </lineage>
</organism>
<dbReference type="PROSITE" id="PS50082">
    <property type="entry name" value="WD_REPEATS_2"/>
    <property type="match status" value="7"/>
</dbReference>
<comment type="caution">
    <text evidence="5">The sequence shown here is derived from an EMBL/GenBank/DDBJ whole genome shotgun (WGS) entry which is preliminary data.</text>
</comment>
<evidence type="ECO:0000259" key="4">
    <source>
        <dbReference type="PROSITE" id="PS50011"/>
    </source>
</evidence>
<dbReference type="SUPFAM" id="SSF50998">
    <property type="entry name" value="Quinoprotein alcohol dehydrogenase-like"/>
    <property type="match status" value="1"/>
</dbReference>
<dbReference type="InterPro" id="IPR020472">
    <property type="entry name" value="WD40_PAC1"/>
</dbReference>
<dbReference type="InterPro" id="IPR015943">
    <property type="entry name" value="WD40/YVTN_repeat-like_dom_sf"/>
</dbReference>
<dbReference type="InterPro" id="IPR050349">
    <property type="entry name" value="WD_LIS1/nudF_dynein_reg"/>
</dbReference>
<sequence length="1168" mass="126126">MAAHPSPDHLKAFGLGKLDEGEITAVERHLATCDECSLAVAEPSTDSFLDRLRDAQSRDITLFPVNSADGVAPGAPLLSQPNRGPVLASELAENSDYEIVRELGRGGMGVVYLARNRLTGREEVLKVMNWEMAARPKAVERFLQEIQCVSKLDHPNIVRAYPPRRFGDLLVLTLEYIPGDDLGKVVRAYGPLPVATACDYARQVADGLQYAHEMGMAHRDIKPANLIRSVTRKGHVVKILDFGLVKLTTEDGCDNNLTGQNRILGSPEYIAPEQIQDASKADVRADIYSLGCTLYHMLTGAPPFRADSLYELLKHHQETDAGAPNLVRQDVPEELGAVVAKMIAKHPGDRYHTPAEVVVALAPFVTAGYASNLDSSTIRVPETAAPAGLTPVRIPTASLAPARRRPNWRGVLIASLALALMAPMAGRYEVVLLRIETANGTLVVEINDAGVEARIKGGTLILSGPDDKVRYTLSLGERVKQIEAGPYKIRVEGSDGLTLDTTEFTLKKGGEVTVRVSAEPGKIAKKDSPDKALLTPPLPSVLDALRRDKIPLEAMVIAGDGDPTRAPSSLVGVLGEAVPFQTEAILSVAFSPDGRWLASGSADKTIFLRETVSGRARRVLKGHTGAVSGVVFSKDSSSLVSSSHDGTIKIWPVEKEEGPRTLSPDLGVIRTLAASADGRFLAAGGVDRGIRLWKWGEWDKPSDLPGLKGQVSSLAFSPDGGLLASSWDGPVRFYQTADGKVTQTWPQDVSNRVLAFHRDGKWLATAGDSVQLWDVASGKRLAKKGGSGRFNTLALHPDGKSVYGCEVAGLGGFIFSLPTLDRAPGKGVHEMKVFREPHGIRSVAYSPNGELIAFGTDNGGVHVWDFASGQKQLPKQGHSHYVTTLSVSPNGRTVLSGGDENALRLWDLARPAESQLLDKTEFPLHDVAYSPDGRKYVTSASFWDHVSDMGIVWDAVKGTRLFAVDPPGKIFSFTFSPDGKLLAGSNDFTGSVSLWDANHGRQLHRFLKIGVCQCRPVFSHDSKLVAAATTDTKCVKVWDVAGGNEVASWTDEKAMCAIALSSDGRHVAAGHHDGAISLWDLTQNGRKERTWEGHSGRITRLRFMPDGKTLISSCSDGTIRRWNPEAARAQDIISLGPAKQPLDFDLDPSGRYLFAAGRMPIIFILRLP</sequence>
<dbReference type="InterPro" id="IPR001680">
    <property type="entry name" value="WD40_rpt"/>
</dbReference>
<dbReference type="GO" id="GO:0005524">
    <property type="term" value="F:ATP binding"/>
    <property type="evidence" value="ECO:0007669"/>
    <property type="project" value="InterPro"/>
</dbReference>
<dbReference type="CDD" id="cd00200">
    <property type="entry name" value="WD40"/>
    <property type="match status" value="2"/>
</dbReference>
<feature type="domain" description="Protein kinase" evidence="4">
    <location>
        <begin position="97"/>
        <end position="365"/>
    </location>
</feature>
<evidence type="ECO:0000256" key="3">
    <source>
        <dbReference type="PROSITE-ProRule" id="PRU00221"/>
    </source>
</evidence>
<keyword evidence="2" id="KW-0677">Repeat</keyword>
<dbReference type="CDD" id="cd14014">
    <property type="entry name" value="STKc_PknB_like"/>
    <property type="match status" value="1"/>
</dbReference>
<dbReference type="PANTHER" id="PTHR44129">
    <property type="entry name" value="WD REPEAT-CONTAINING PROTEIN POP1"/>
    <property type="match status" value="1"/>
</dbReference>
<feature type="repeat" description="WD" evidence="3">
    <location>
        <begin position="578"/>
        <end position="619"/>
    </location>
</feature>
<evidence type="ECO:0000256" key="1">
    <source>
        <dbReference type="ARBA" id="ARBA00022574"/>
    </source>
</evidence>
<name>A0A225E6C8_9BACT</name>
<dbReference type="Proteomes" id="UP000214646">
    <property type="component" value="Unassembled WGS sequence"/>
</dbReference>
<dbReference type="InterPro" id="IPR000719">
    <property type="entry name" value="Prot_kinase_dom"/>
</dbReference>
<dbReference type="PROSITE" id="PS50294">
    <property type="entry name" value="WD_REPEATS_REGION"/>
    <property type="match status" value="4"/>
</dbReference>
<dbReference type="Gene3D" id="1.10.10.1320">
    <property type="entry name" value="Anti-sigma factor, zinc-finger domain"/>
    <property type="match status" value="1"/>
</dbReference>
<feature type="repeat" description="WD" evidence="3">
    <location>
        <begin position="1057"/>
        <end position="1089"/>
    </location>
</feature>
<dbReference type="Gene3D" id="3.30.200.20">
    <property type="entry name" value="Phosphorylase Kinase, domain 1"/>
    <property type="match status" value="1"/>
</dbReference>
<feature type="repeat" description="WD" evidence="3">
    <location>
        <begin position="620"/>
        <end position="661"/>
    </location>
</feature>
<dbReference type="AlphaFoldDB" id="A0A225E6C8"/>
<dbReference type="RefSeq" id="WP_088254762.1">
    <property type="nucleotide sequence ID" value="NZ_NIDE01000004.1"/>
</dbReference>
<evidence type="ECO:0000256" key="2">
    <source>
        <dbReference type="ARBA" id="ARBA00022737"/>
    </source>
</evidence>
<feature type="repeat" description="WD" evidence="3">
    <location>
        <begin position="840"/>
        <end position="874"/>
    </location>
</feature>